<dbReference type="SMART" id="SM00164">
    <property type="entry name" value="TBC"/>
    <property type="match status" value="1"/>
</dbReference>
<evidence type="ECO:0000256" key="3">
    <source>
        <dbReference type="ARBA" id="ARBA00022468"/>
    </source>
</evidence>
<dbReference type="Gene3D" id="1.10.287.1490">
    <property type="match status" value="1"/>
</dbReference>
<name>A0A4Z1EI35_9HELO</name>
<feature type="coiled-coil region" evidence="10">
    <location>
        <begin position="795"/>
        <end position="914"/>
    </location>
</feature>
<feature type="compositionally biased region" description="Polar residues" evidence="11">
    <location>
        <begin position="137"/>
        <end position="150"/>
    </location>
</feature>
<feature type="region of interest" description="Disordered" evidence="11">
    <location>
        <begin position="462"/>
        <end position="518"/>
    </location>
</feature>
<evidence type="ECO:0000256" key="9">
    <source>
        <dbReference type="ARBA" id="ARBA00072088"/>
    </source>
</evidence>
<feature type="compositionally biased region" description="Pro residues" evidence="11">
    <location>
        <begin position="205"/>
        <end position="221"/>
    </location>
</feature>
<reference evidence="13 14" key="1">
    <citation type="submission" date="2017-12" db="EMBL/GenBank/DDBJ databases">
        <title>Comparative genomics of Botrytis spp.</title>
        <authorList>
            <person name="Valero-Jimenez C.A."/>
            <person name="Tapia P."/>
            <person name="Veloso J."/>
            <person name="Silva-Moreno E."/>
            <person name="Staats M."/>
            <person name="Valdes J.H."/>
            <person name="Van Kan J.A.L."/>
        </authorList>
    </citation>
    <scope>NUCLEOTIDE SEQUENCE [LARGE SCALE GENOMIC DNA]</scope>
    <source>
        <strain evidence="13 14">Bt9001</strain>
    </source>
</reference>
<sequence>MADHEHQKHISDSEEDSIMEERGEREEKVEKVEKEEIEEIEEKEEKEEKEDRLDQSSDHESDTFEDANDVEDIADTLTSPVERTRSLTKRRSSSIKSNTQDSSTDIPSVPTVPLPETHGETNDEQLESDNPLPKSPLLTSHRMSATSLHNVNLEDGDDFGSPPPPPPVSKVAPDETRPDQPPELPPKPNTITPMQGLSGALPDVPFSPPPPPPPPPAPANLPAPTLVTRKLTSPFSWLSRNTSAPKENVKSPPLPPSQATERRHTASSIATISSNSEMMLGKLEEGNDTDAANGVRRPARNSLRDRFKLVRMREEAGITELPEEKDEAGNTAFGGLIRQGTSLGLGFPASHDEKDPSPLSPGPPTSPNPVSVNPALAPGTASGVSAGPSAMGDPEAPVDWDLWQNVVWEGPAAVARTSAEELNHAIATGIPHAIRGVVWQVLAESKNEELEVVYRNLVNRGTDKDKDRMSTSSGAQSNGSIKETVVSSASSIHSEKSTPATTITNGMRSPSPPSEKDVAVSLAEKKRKAKEDAAALTKLERAIKRDLGARTSYSKFAASAGLQDGLFGLCKAYALYDEGVGYAQGMNFLVMPLLFNMPEEEAFCLLVRLMNQYHLRDLFIQDMPGLHKHLYQFERLLEDFEPALYCHLHRRQVTPHLYATQWFLTLFAYRFPLQLVLRIYDLILSEGLEAILKFGIVLMQKNAAHLLTLNDMAALTTFLKDRLFDVYIDASPSAGSILESGFFGNSGASIDKEVYRADHMIQDACAVKITPKMLETYALEWEEKTKIEKDREAELEHLKSTNISLTHKVRRLEERVESHDTEHAALATELVRTKVENQEIHEEAEALKEQVKELKNVIDKLPDEIEAKLQSEMDRLMKRNQEVHEENQKLEDEMNEMEQNLVETKMKYAEMNAAHEALTRKWTDLRKALGD</sequence>
<keyword evidence="5" id="KW-0931">ER-Golgi transport</keyword>
<comment type="caution">
    <text evidence="13">The sequence shown here is derived from an EMBL/GenBank/DDBJ whole genome shotgun (WGS) entry which is preliminary data.</text>
</comment>
<dbReference type="SUPFAM" id="SSF47923">
    <property type="entry name" value="Ypt/Rab-GAP domain of gyp1p"/>
    <property type="match status" value="2"/>
</dbReference>
<proteinExistence type="inferred from homology"/>
<comment type="subcellular location">
    <subcellularLocation>
        <location evidence="1">Cytoplasm</location>
    </subcellularLocation>
</comment>
<evidence type="ECO:0000256" key="5">
    <source>
        <dbReference type="ARBA" id="ARBA00022892"/>
    </source>
</evidence>
<feature type="compositionally biased region" description="Acidic residues" evidence="11">
    <location>
        <begin position="63"/>
        <end position="74"/>
    </location>
</feature>
<dbReference type="Proteomes" id="UP000297777">
    <property type="component" value="Unassembled WGS sequence"/>
</dbReference>
<dbReference type="EMBL" id="PQXH01000093">
    <property type="protein sequence ID" value="TGO12164.1"/>
    <property type="molecule type" value="Genomic_DNA"/>
</dbReference>
<evidence type="ECO:0000256" key="7">
    <source>
        <dbReference type="ARBA" id="ARBA00023054"/>
    </source>
</evidence>
<evidence type="ECO:0000256" key="10">
    <source>
        <dbReference type="SAM" id="Coils"/>
    </source>
</evidence>
<comment type="similarity">
    <text evidence="8">Belongs to the GYP5 family.</text>
</comment>
<keyword evidence="4" id="KW-0963">Cytoplasm</keyword>
<keyword evidence="2" id="KW-0813">Transport</keyword>
<feature type="compositionally biased region" description="Polar residues" evidence="11">
    <location>
        <begin position="470"/>
        <end position="508"/>
    </location>
</feature>
<dbReference type="OrthoDB" id="295078at2759"/>
<feature type="region of interest" description="Disordered" evidence="11">
    <location>
        <begin position="334"/>
        <end position="397"/>
    </location>
</feature>
<evidence type="ECO:0000256" key="6">
    <source>
        <dbReference type="ARBA" id="ARBA00022927"/>
    </source>
</evidence>
<dbReference type="Gene3D" id="1.10.10.750">
    <property type="entry name" value="Ypt/Rab-GAP domain of gyp1p, domain 1"/>
    <property type="match status" value="1"/>
</dbReference>
<gene>
    <name evidence="13" type="ORF">BTUL_0093g00120</name>
</gene>
<feature type="compositionally biased region" description="Basic and acidic residues" evidence="11">
    <location>
        <begin position="1"/>
        <end position="12"/>
    </location>
</feature>
<dbReference type="InterPro" id="IPR050302">
    <property type="entry name" value="Rab_GAP_TBC_domain"/>
</dbReference>
<dbReference type="GO" id="GO:0016192">
    <property type="term" value="P:vesicle-mediated transport"/>
    <property type="evidence" value="ECO:0007669"/>
    <property type="project" value="UniProtKB-KW"/>
</dbReference>
<dbReference type="PANTHER" id="PTHR47219:SF9">
    <property type="entry name" value="GTPASE ACTIVATING PROTEIN AND CENTROSOME-ASSOCIATED, ISOFORM B"/>
    <property type="match status" value="1"/>
</dbReference>
<feature type="compositionally biased region" description="Basic and acidic residues" evidence="11">
    <location>
        <begin position="19"/>
        <end position="34"/>
    </location>
</feature>
<evidence type="ECO:0000256" key="8">
    <source>
        <dbReference type="ARBA" id="ARBA00061661"/>
    </source>
</evidence>
<keyword evidence="3" id="KW-0343">GTPase activation</keyword>
<protein>
    <recommendedName>
        <fullName evidence="9">GTPase-activating protein GYP5</fullName>
    </recommendedName>
</protein>
<dbReference type="Pfam" id="PF23436">
    <property type="entry name" value="RabGap-TBC_2"/>
    <property type="match status" value="1"/>
</dbReference>
<dbReference type="Gene3D" id="1.10.472.80">
    <property type="entry name" value="Ypt/Rab-GAP domain of gyp1p, domain 3"/>
    <property type="match status" value="1"/>
</dbReference>
<dbReference type="GO" id="GO:0005737">
    <property type="term" value="C:cytoplasm"/>
    <property type="evidence" value="ECO:0007669"/>
    <property type="project" value="UniProtKB-SubCell"/>
</dbReference>
<dbReference type="FunFam" id="1.10.8.270:FF:000066">
    <property type="entry name" value="GTPase activating protein (Gyp5), putative"/>
    <property type="match status" value="1"/>
</dbReference>
<evidence type="ECO:0000256" key="2">
    <source>
        <dbReference type="ARBA" id="ARBA00022448"/>
    </source>
</evidence>
<evidence type="ECO:0000259" key="12">
    <source>
        <dbReference type="PROSITE" id="PS50086"/>
    </source>
</evidence>
<dbReference type="InterPro" id="IPR035969">
    <property type="entry name" value="Rab-GAP_TBC_sf"/>
</dbReference>
<feature type="region of interest" description="Disordered" evidence="11">
    <location>
        <begin position="1"/>
        <end position="277"/>
    </location>
</feature>
<keyword evidence="6" id="KW-0653">Protein transport</keyword>
<dbReference type="PROSITE" id="PS50086">
    <property type="entry name" value="TBC_RABGAP"/>
    <property type="match status" value="1"/>
</dbReference>
<dbReference type="PANTHER" id="PTHR47219">
    <property type="entry name" value="RAB GTPASE-ACTIVATING PROTEIN 1-LIKE"/>
    <property type="match status" value="1"/>
</dbReference>
<dbReference type="Gene3D" id="1.10.8.270">
    <property type="entry name" value="putative rabgap domain of human tbc1 domain family member 14 like domains"/>
    <property type="match status" value="1"/>
</dbReference>
<dbReference type="FunFam" id="1.10.472.80:FF:000044">
    <property type="entry name" value="GTPase-activating protein GYP5"/>
    <property type="match status" value="1"/>
</dbReference>
<evidence type="ECO:0000256" key="1">
    <source>
        <dbReference type="ARBA" id="ARBA00004496"/>
    </source>
</evidence>
<dbReference type="GO" id="GO:0005096">
    <property type="term" value="F:GTPase activator activity"/>
    <property type="evidence" value="ECO:0007669"/>
    <property type="project" value="UniProtKB-KW"/>
</dbReference>
<feature type="compositionally biased region" description="Basic and acidic residues" evidence="11">
    <location>
        <begin position="49"/>
        <end position="62"/>
    </location>
</feature>
<feature type="compositionally biased region" description="Pro residues" evidence="11">
    <location>
        <begin position="358"/>
        <end position="367"/>
    </location>
</feature>
<accession>A0A4Z1EI35</accession>
<dbReference type="GO" id="GO:0031267">
    <property type="term" value="F:small GTPase binding"/>
    <property type="evidence" value="ECO:0007669"/>
    <property type="project" value="TreeGrafter"/>
</dbReference>
<dbReference type="GO" id="GO:0015031">
    <property type="term" value="P:protein transport"/>
    <property type="evidence" value="ECO:0007669"/>
    <property type="project" value="UniProtKB-KW"/>
</dbReference>
<evidence type="ECO:0000313" key="13">
    <source>
        <dbReference type="EMBL" id="TGO12164.1"/>
    </source>
</evidence>
<dbReference type="InterPro" id="IPR000195">
    <property type="entry name" value="Rab-GAP-TBC_dom"/>
</dbReference>
<dbReference type="AlphaFoldDB" id="A0A4Z1EI35"/>
<keyword evidence="14" id="KW-1185">Reference proteome</keyword>
<evidence type="ECO:0000256" key="4">
    <source>
        <dbReference type="ARBA" id="ARBA00022490"/>
    </source>
</evidence>
<organism evidence="13 14">
    <name type="scientific">Botrytis tulipae</name>
    <dbReference type="NCBI Taxonomy" id="87230"/>
    <lineage>
        <taxon>Eukaryota</taxon>
        <taxon>Fungi</taxon>
        <taxon>Dikarya</taxon>
        <taxon>Ascomycota</taxon>
        <taxon>Pezizomycotina</taxon>
        <taxon>Leotiomycetes</taxon>
        <taxon>Helotiales</taxon>
        <taxon>Sclerotiniaceae</taxon>
        <taxon>Botrytis</taxon>
    </lineage>
</organism>
<evidence type="ECO:0000313" key="14">
    <source>
        <dbReference type="Proteomes" id="UP000297777"/>
    </source>
</evidence>
<feature type="compositionally biased region" description="Acidic residues" evidence="11">
    <location>
        <begin position="35"/>
        <end position="48"/>
    </location>
</feature>
<keyword evidence="7 10" id="KW-0175">Coiled coil</keyword>
<feature type="domain" description="Rab-GAP TBC" evidence="12">
    <location>
        <begin position="429"/>
        <end position="687"/>
    </location>
</feature>
<evidence type="ECO:0000256" key="11">
    <source>
        <dbReference type="SAM" id="MobiDB-lite"/>
    </source>
</evidence>
<feature type="compositionally biased region" description="Polar residues" evidence="11">
    <location>
        <begin position="230"/>
        <end position="245"/>
    </location>
</feature>